<evidence type="ECO:0000256" key="3">
    <source>
        <dbReference type="SAM" id="Phobius"/>
    </source>
</evidence>
<dbReference type="InterPro" id="IPR007060">
    <property type="entry name" value="FtsL/DivIC"/>
</dbReference>
<evidence type="ECO:0000313" key="4">
    <source>
        <dbReference type="EMBL" id="GED10938.1"/>
    </source>
</evidence>
<proteinExistence type="predicted"/>
<feature type="transmembrane region" description="Helical" evidence="3">
    <location>
        <begin position="66"/>
        <end position="87"/>
    </location>
</feature>
<keyword evidence="1" id="KW-0175">Coiled coil</keyword>
<feature type="coiled-coil region" evidence="1">
    <location>
        <begin position="86"/>
        <end position="120"/>
    </location>
</feature>
<feature type="region of interest" description="Disordered" evidence="2">
    <location>
        <begin position="1"/>
        <end position="48"/>
    </location>
</feature>
<name>A0A4Y4E5Y2_CELCE</name>
<gene>
    <name evidence="4" type="ORF">CCE02nite_29370</name>
</gene>
<evidence type="ECO:0000256" key="1">
    <source>
        <dbReference type="SAM" id="Coils"/>
    </source>
</evidence>
<evidence type="ECO:0000256" key="2">
    <source>
        <dbReference type="SAM" id="MobiDB-lite"/>
    </source>
</evidence>
<accession>A0A4Y4E5Y2</accession>
<dbReference type="Proteomes" id="UP000316659">
    <property type="component" value="Unassembled WGS sequence"/>
</dbReference>
<feature type="region of interest" description="Disordered" evidence="2">
    <location>
        <begin position="187"/>
        <end position="226"/>
    </location>
</feature>
<sequence>MSRARPTTGKSSTTGAKAAASSGARRPATRTQRSAPSRRAAGPAPEDRRRSRYGFLLPEVVTVRTLVLSVVVLLAVVLLLPTLRAYVNQTGELRELRNDLAQAETRRDDLQSELDRWDDQAYVEREARDRLNFVMPGERPWRVLDPETVVDDIDPQTGRTITDGPVQGYEDGTPWYEAIWASVQVAGEQPVSSGAGEGPGTAGEEAPPAGEEPTGDGSASSSGENG</sequence>
<feature type="compositionally biased region" description="Low complexity" evidence="2">
    <location>
        <begin position="1"/>
        <end position="44"/>
    </location>
</feature>
<feature type="compositionally biased region" description="Low complexity" evidence="2">
    <location>
        <begin position="202"/>
        <end position="212"/>
    </location>
</feature>
<keyword evidence="3" id="KW-0812">Transmembrane</keyword>
<reference evidence="4 5" key="1">
    <citation type="submission" date="2019-06" db="EMBL/GenBank/DDBJ databases">
        <title>Whole genome shotgun sequence of Cellulosimicrobium cellulans NBRC 15516.</title>
        <authorList>
            <person name="Hosoyama A."/>
            <person name="Uohara A."/>
            <person name="Ohji S."/>
            <person name="Ichikawa N."/>
        </authorList>
    </citation>
    <scope>NUCLEOTIDE SEQUENCE [LARGE SCALE GENOMIC DNA]</scope>
    <source>
        <strain evidence="4 5">NBRC 15516</strain>
    </source>
</reference>
<protein>
    <recommendedName>
        <fullName evidence="6">Septum formation initiator family protein</fullName>
    </recommendedName>
</protein>
<dbReference type="Pfam" id="PF04977">
    <property type="entry name" value="DivIC"/>
    <property type="match status" value="1"/>
</dbReference>
<keyword evidence="3" id="KW-0472">Membrane</keyword>
<evidence type="ECO:0008006" key="6">
    <source>
        <dbReference type="Google" id="ProtNLM"/>
    </source>
</evidence>
<feature type="compositionally biased region" description="Polar residues" evidence="2">
    <location>
        <begin position="217"/>
        <end position="226"/>
    </location>
</feature>
<keyword evidence="3" id="KW-1133">Transmembrane helix</keyword>
<dbReference type="AlphaFoldDB" id="A0A4Y4E5Y2"/>
<evidence type="ECO:0000313" key="5">
    <source>
        <dbReference type="Proteomes" id="UP000316659"/>
    </source>
</evidence>
<comment type="caution">
    <text evidence="4">The sequence shown here is derived from an EMBL/GenBank/DDBJ whole genome shotgun (WGS) entry which is preliminary data.</text>
</comment>
<dbReference type="EMBL" id="BJNZ01000021">
    <property type="protein sequence ID" value="GED10938.1"/>
    <property type="molecule type" value="Genomic_DNA"/>
</dbReference>
<organism evidence="4 5">
    <name type="scientific">Cellulosimicrobium cellulans</name>
    <name type="common">Arthrobacter luteus</name>
    <dbReference type="NCBI Taxonomy" id="1710"/>
    <lineage>
        <taxon>Bacteria</taxon>
        <taxon>Bacillati</taxon>
        <taxon>Actinomycetota</taxon>
        <taxon>Actinomycetes</taxon>
        <taxon>Micrococcales</taxon>
        <taxon>Promicromonosporaceae</taxon>
        <taxon>Cellulosimicrobium</taxon>
    </lineage>
</organism>